<dbReference type="Gene3D" id="3.20.10.10">
    <property type="entry name" value="D-amino Acid Aminotransferase, subunit A, domain 2"/>
    <property type="match status" value="1"/>
</dbReference>
<dbReference type="InterPro" id="IPR036038">
    <property type="entry name" value="Aminotransferase-like"/>
</dbReference>
<dbReference type="Proteomes" id="UP000070133">
    <property type="component" value="Unassembled WGS sequence"/>
</dbReference>
<dbReference type="Gene3D" id="3.30.470.10">
    <property type="match status" value="1"/>
</dbReference>
<dbReference type="PANTHER" id="PTHR42743">
    <property type="entry name" value="AMINO-ACID AMINOTRANSFERASE"/>
    <property type="match status" value="1"/>
</dbReference>
<dbReference type="OrthoDB" id="25921at2759"/>
<dbReference type="GO" id="GO:0003824">
    <property type="term" value="F:catalytic activity"/>
    <property type="evidence" value="ECO:0007669"/>
    <property type="project" value="InterPro"/>
</dbReference>
<dbReference type="InterPro" id="IPR043132">
    <property type="entry name" value="BCAT-like_C"/>
</dbReference>
<dbReference type="AlphaFoldDB" id="A0A139H9B3"/>
<dbReference type="InterPro" id="IPR043131">
    <property type="entry name" value="BCAT-like_N"/>
</dbReference>
<dbReference type="STRING" id="321146.A0A139H9B3"/>
<name>A0A139H9B3_9PEZI</name>
<dbReference type="PANTHER" id="PTHR42743:SF11">
    <property type="entry name" value="AMINODEOXYCHORISMATE LYASE"/>
    <property type="match status" value="1"/>
</dbReference>
<organism evidence="2 3">
    <name type="scientific">Pseudocercospora eumusae</name>
    <dbReference type="NCBI Taxonomy" id="321146"/>
    <lineage>
        <taxon>Eukaryota</taxon>
        <taxon>Fungi</taxon>
        <taxon>Dikarya</taxon>
        <taxon>Ascomycota</taxon>
        <taxon>Pezizomycotina</taxon>
        <taxon>Dothideomycetes</taxon>
        <taxon>Dothideomycetidae</taxon>
        <taxon>Mycosphaerellales</taxon>
        <taxon>Mycosphaerellaceae</taxon>
        <taxon>Pseudocercospora</taxon>
    </lineage>
</organism>
<protein>
    <recommendedName>
        <fullName evidence="4">Branched-chain-amino-acid aminotransferase</fullName>
    </recommendedName>
</protein>
<dbReference type="EMBL" id="LFZN01000101">
    <property type="protein sequence ID" value="KXS99025.1"/>
    <property type="molecule type" value="Genomic_DNA"/>
</dbReference>
<evidence type="ECO:0000313" key="2">
    <source>
        <dbReference type="EMBL" id="KXS99025.1"/>
    </source>
</evidence>
<dbReference type="GO" id="GO:0046394">
    <property type="term" value="P:carboxylic acid biosynthetic process"/>
    <property type="evidence" value="ECO:0007669"/>
    <property type="project" value="UniProtKB-ARBA"/>
</dbReference>
<proteinExistence type="inferred from homology"/>
<accession>A0A139H9B3</accession>
<sequence length="575" mass="64272">MGYPSLFESLYQDLMSGRRQDLAVIHRSSFTVCLLTNLSQSKPIKMTTMKKIFDDYNRRQTSLELTYSSNPYAQGIAYTRGEIVPLSEAKVPLMDQGFLHSDLTYDVPSVWDGRFFRLDDHLDRITKSCKKMRLRFPIPRDQVKAVLLSMLKMSGIRDAFVELIITRGLQRISTSGPKPEAIPNHLYIWICPYIWVMSPQMQLSGSGSAIIARTVRRTPPGAFDPTVKNLQWGDLTRGIMEAADRGADYPFLTDGDGNLTEGSGFNICLVKHGVLYTADRGVLEGVTRKSVFEVCAKEDIPVRMEVVPVELAFQADEIFMATTAGGIMPITKLDGRRVGEGRVGALTKKIWDAYWASHWDDRVSFEVEYAERSRLQTFTEMSRRIEDNESRKLVPMASCFRVRGARLPLQPIITPPLAHIRIIRVRSLLVTCIKWRHTPYDIRSADYNRLLCSGPSPGAIRAANSVCILQHLPQASLLCYSASNLVLASSVEGKKVYKKIAMPAKCPGHRLEAIVLSATAVAQTQSTCLGIAGKVALHNDGRTIDKFTLSPSLLGERLNQLAYKDFAFIDTSLIS</sequence>
<comment type="similarity">
    <text evidence="1">Belongs to the class-IV pyridoxal-phosphate-dependent aminotransferase family.</text>
</comment>
<dbReference type="Pfam" id="PF01063">
    <property type="entry name" value="Aminotran_4"/>
    <property type="match status" value="1"/>
</dbReference>
<evidence type="ECO:0008006" key="4">
    <source>
        <dbReference type="Google" id="ProtNLM"/>
    </source>
</evidence>
<evidence type="ECO:0000256" key="1">
    <source>
        <dbReference type="ARBA" id="ARBA00009320"/>
    </source>
</evidence>
<comment type="caution">
    <text evidence="2">The sequence shown here is derived from an EMBL/GenBank/DDBJ whole genome shotgun (WGS) entry which is preliminary data.</text>
</comment>
<reference evidence="2 3" key="1">
    <citation type="submission" date="2015-07" db="EMBL/GenBank/DDBJ databases">
        <title>Comparative genomics of the Sigatoka disease complex on banana suggests a link between parallel evolutionary changes in Pseudocercospora fijiensis and Pseudocercospora eumusae and increased virulence on the banana host.</title>
        <authorList>
            <person name="Chang T.-C."/>
            <person name="Salvucci A."/>
            <person name="Crous P.W."/>
            <person name="Stergiopoulos I."/>
        </authorList>
    </citation>
    <scope>NUCLEOTIDE SEQUENCE [LARGE SCALE GENOMIC DNA]</scope>
    <source>
        <strain evidence="2 3">CBS 114824</strain>
    </source>
</reference>
<gene>
    <name evidence="2" type="ORF">AC578_6143</name>
</gene>
<dbReference type="InterPro" id="IPR001544">
    <property type="entry name" value="Aminotrans_IV"/>
</dbReference>
<dbReference type="SUPFAM" id="SSF56752">
    <property type="entry name" value="D-aminoacid aminotransferase-like PLP-dependent enzymes"/>
    <property type="match status" value="1"/>
</dbReference>
<keyword evidence="3" id="KW-1185">Reference proteome</keyword>
<dbReference type="InterPro" id="IPR050571">
    <property type="entry name" value="Class-IV_PLP-Dep_Aminotrnsfr"/>
</dbReference>
<evidence type="ECO:0000313" key="3">
    <source>
        <dbReference type="Proteomes" id="UP000070133"/>
    </source>
</evidence>